<dbReference type="Proteomes" id="UP000243073">
    <property type="component" value="Unassembled WGS sequence"/>
</dbReference>
<dbReference type="STRING" id="1414654.BFR47_10535"/>
<comment type="caution">
    <text evidence="3">The sequence shown here is derived from an EMBL/GenBank/DDBJ whole genome shotgun (WGS) entry which is preliminary data.</text>
</comment>
<dbReference type="OrthoDB" id="6105869at2"/>
<dbReference type="NCBIfam" id="NF008671">
    <property type="entry name" value="PRK11675.1"/>
    <property type="match status" value="1"/>
</dbReference>
<evidence type="ECO:0000313" key="4">
    <source>
        <dbReference type="Proteomes" id="UP000243073"/>
    </source>
</evidence>
<dbReference type="EMBL" id="MDKE01000007">
    <property type="protein sequence ID" value="OIN13104.1"/>
    <property type="molecule type" value="Genomic_DNA"/>
</dbReference>
<dbReference type="AlphaFoldDB" id="A0A1J4QJG9"/>
<evidence type="ECO:0000256" key="1">
    <source>
        <dbReference type="SAM" id="MobiDB-lite"/>
    </source>
</evidence>
<feature type="region of interest" description="Disordered" evidence="1">
    <location>
        <begin position="1"/>
        <end position="29"/>
    </location>
</feature>
<dbReference type="InterPro" id="IPR002145">
    <property type="entry name" value="CopG"/>
</dbReference>
<protein>
    <submittedName>
        <fullName evidence="3">LexA regulated protein</fullName>
    </submittedName>
</protein>
<proteinExistence type="predicted"/>
<feature type="domain" description="Ribbon-helix-helix protein CopG" evidence="2">
    <location>
        <begin position="51"/>
        <end position="90"/>
    </location>
</feature>
<organism evidence="3 4">
    <name type="scientific">Oceanisphaera psychrotolerans</name>
    <dbReference type="NCBI Taxonomy" id="1414654"/>
    <lineage>
        <taxon>Bacteria</taxon>
        <taxon>Pseudomonadati</taxon>
        <taxon>Pseudomonadota</taxon>
        <taxon>Gammaproteobacteria</taxon>
        <taxon>Aeromonadales</taxon>
        <taxon>Aeromonadaceae</taxon>
        <taxon>Oceanisphaera</taxon>
    </lineage>
</organism>
<name>A0A1J4QJG9_9GAMM</name>
<evidence type="ECO:0000259" key="2">
    <source>
        <dbReference type="Pfam" id="PF01402"/>
    </source>
</evidence>
<dbReference type="RefSeq" id="WP_071471682.1">
    <property type="nucleotide sequence ID" value="NZ_MDKE01000007.1"/>
</dbReference>
<reference evidence="3 4" key="1">
    <citation type="submission" date="2016-07" db="EMBL/GenBank/DDBJ databases">
        <title>Draft Genome Sequence of Oceanisphaera psychrotolerans, isolated from coastal sediment samples.</title>
        <authorList>
            <person name="Zhuo S."/>
            <person name="Ruan Z."/>
        </authorList>
    </citation>
    <scope>NUCLEOTIDE SEQUENCE [LARGE SCALE GENOMIC DNA]</scope>
    <source>
        <strain evidence="3 4">LAM-WHM-ZC</strain>
    </source>
</reference>
<gene>
    <name evidence="3" type="ORF">BFR47_10535</name>
</gene>
<dbReference type="Pfam" id="PF01402">
    <property type="entry name" value="RHH_1"/>
    <property type="match status" value="1"/>
</dbReference>
<feature type="compositionally biased region" description="Basic and acidic residues" evidence="1">
    <location>
        <begin position="1"/>
        <end position="19"/>
    </location>
</feature>
<evidence type="ECO:0000313" key="3">
    <source>
        <dbReference type="EMBL" id="OIN13104.1"/>
    </source>
</evidence>
<accession>A0A1J4QJG9</accession>
<keyword evidence="4" id="KW-1185">Reference proteome</keyword>
<dbReference type="GO" id="GO:0006355">
    <property type="term" value="P:regulation of DNA-templated transcription"/>
    <property type="evidence" value="ECO:0007669"/>
    <property type="project" value="InterPro"/>
</dbReference>
<sequence>MAKQDADRTTLDLFADERRRGRPKTNPLPRQAQLKLNKRNQLKRDRERGLRRIELKVDEQLLSRLNLLAAEQQLSRAELIQALLLQQLELQDPN</sequence>